<proteinExistence type="predicted"/>
<protein>
    <submittedName>
        <fullName evidence="1">Uncharacterized protein</fullName>
    </submittedName>
</protein>
<name>A0A395J437_9HELO</name>
<reference evidence="1 2" key="1">
    <citation type="submission" date="2018-06" db="EMBL/GenBank/DDBJ databases">
        <title>Genome Sequence of the Brown Rot Fungal Pathogen Monilinia fructigena.</title>
        <authorList>
            <person name="Landi L."/>
            <person name="De Miccolis Angelini R.M."/>
            <person name="Pollastro S."/>
            <person name="Abate D."/>
            <person name="Faretra F."/>
            <person name="Romanazzi G."/>
        </authorList>
    </citation>
    <scope>NUCLEOTIDE SEQUENCE [LARGE SCALE GENOMIC DNA]</scope>
    <source>
        <strain evidence="1 2">Mfrg269</strain>
    </source>
</reference>
<comment type="caution">
    <text evidence="1">The sequence shown here is derived from an EMBL/GenBank/DDBJ whole genome shotgun (WGS) entry which is preliminary data.</text>
</comment>
<organism evidence="1 2">
    <name type="scientific">Monilinia fructigena</name>
    <dbReference type="NCBI Taxonomy" id="38457"/>
    <lineage>
        <taxon>Eukaryota</taxon>
        <taxon>Fungi</taxon>
        <taxon>Dikarya</taxon>
        <taxon>Ascomycota</taxon>
        <taxon>Pezizomycotina</taxon>
        <taxon>Leotiomycetes</taxon>
        <taxon>Helotiales</taxon>
        <taxon>Sclerotiniaceae</taxon>
        <taxon>Monilinia</taxon>
    </lineage>
</organism>
<evidence type="ECO:0000313" key="2">
    <source>
        <dbReference type="Proteomes" id="UP000249056"/>
    </source>
</evidence>
<gene>
    <name evidence="1" type="ORF">DID88_008016</name>
</gene>
<keyword evidence="2" id="KW-1185">Reference proteome</keyword>
<dbReference type="OrthoDB" id="8300612at2759"/>
<dbReference type="EMBL" id="QKRW01000004">
    <property type="protein sequence ID" value="RAL67250.1"/>
    <property type="molecule type" value="Genomic_DNA"/>
</dbReference>
<evidence type="ECO:0000313" key="1">
    <source>
        <dbReference type="EMBL" id="RAL67250.1"/>
    </source>
</evidence>
<dbReference type="AlphaFoldDB" id="A0A395J437"/>
<accession>A0A395J437</accession>
<dbReference type="Proteomes" id="UP000249056">
    <property type="component" value="Unassembled WGS sequence"/>
</dbReference>
<sequence length="145" mass="16833">MAMTIPTTTSKNKSRSRTTTFITVTSHTYITTHDKIKLHNNHQITISPNLSNQNAFLFISTAPTYPSLRTTNRTRYLGYQGVYRLRSILSIAIRCCKQSKIEKNPRLLIHLEISFINFNRGKRDIKSSKEKHKGNMITRYYPVQI</sequence>